<gene>
    <name evidence="3" type="ORF">FRACYDRAFT_235671</name>
</gene>
<name>A0A1E7FN69_9STRA</name>
<dbReference type="OrthoDB" id="45675at2759"/>
<feature type="transmembrane region" description="Helical" evidence="2">
    <location>
        <begin position="223"/>
        <end position="242"/>
    </location>
</feature>
<feature type="transmembrane region" description="Helical" evidence="2">
    <location>
        <begin position="188"/>
        <end position="211"/>
    </location>
</feature>
<dbReference type="Proteomes" id="UP000095751">
    <property type="component" value="Unassembled WGS sequence"/>
</dbReference>
<dbReference type="KEGG" id="fcy:FRACYDRAFT_235671"/>
<sequence>MSLLQINTAIPLAEPLLEQHEAGLRNTERRTNQDLSNNSQSAALYKTKFILLGVLTGFLIQVVSLGAYAFLLVHNYDFENEDNASTTTATLMTGYLKQQQQNQDDSSESSSNNNTNTIMYTILSVLTQVDLIVYVLIWIAFTCTMTRNGMSCIRRCSFQFFNGIEDENTKASSKTIGKSGTSTSHRRYVFVLGVNFLIGIVLGAFLAWTIIDIYLDFPIPFKPILFTVTIDLILCYFMICCYDMGGSGNNNDNDNNKNGNGIGKRNKDSNNDDNDDSDDDYSDSDSDDDARDSSSTSSLSWC</sequence>
<feature type="compositionally biased region" description="Low complexity" evidence="1">
    <location>
        <begin position="293"/>
        <end position="302"/>
    </location>
</feature>
<keyword evidence="2" id="KW-0472">Membrane</keyword>
<dbReference type="InParanoid" id="A0A1E7FN69"/>
<keyword evidence="4" id="KW-1185">Reference proteome</keyword>
<organism evidence="3 4">
    <name type="scientific">Fragilariopsis cylindrus CCMP1102</name>
    <dbReference type="NCBI Taxonomy" id="635003"/>
    <lineage>
        <taxon>Eukaryota</taxon>
        <taxon>Sar</taxon>
        <taxon>Stramenopiles</taxon>
        <taxon>Ochrophyta</taxon>
        <taxon>Bacillariophyta</taxon>
        <taxon>Bacillariophyceae</taxon>
        <taxon>Bacillariophycidae</taxon>
        <taxon>Bacillariales</taxon>
        <taxon>Bacillariaceae</taxon>
        <taxon>Fragilariopsis</taxon>
    </lineage>
</organism>
<feature type="region of interest" description="Disordered" evidence="1">
    <location>
        <begin position="253"/>
        <end position="302"/>
    </location>
</feature>
<evidence type="ECO:0000313" key="4">
    <source>
        <dbReference type="Proteomes" id="UP000095751"/>
    </source>
</evidence>
<evidence type="ECO:0000256" key="2">
    <source>
        <dbReference type="SAM" id="Phobius"/>
    </source>
</evidence>
<reference evidence="3 4" key="1">
    <citation type="submission" date="2016-09" db="EMBL/GenBank/DDBJ databases">
        <title>Extensive genetic diversity and differential bi-allelic expression allows diatom success in the polar Southern Ocean.</title>
        <authorList>
            <consortium name="DOE Joint Genome Institute"/>
            <person name="Mock T."/>
            <person name="Otillar R.P."/>
            <person name="Strauss J."/>
            <person name="Dupont C."/>
            <person name="Frickenhaus S."/>
            <person name="Maumus F."/>
            <person name="Mcmullan M."/>
            <person name="Sanges R."/>
            <person name="Schmutz J."/>
            <person name="Toseland A."/>
            <person name="Valas R."/>
            <person name="Veluchamy A."/>
            <person name="Ward B.J."/>
            <person name="Allen A."/>
            <person name="Barry K."/>
            <person name="Falciatore A."/>
            <person name="Ferrante M."/>
            <person name="Fortunato A.E."/>
            <person name="Gloeckner G."/>
            <person name="Gruber A."/>
            <person name="Hipkin R."/>
            <person name="Janech M."/>
            <person name="Kroth P."/>
            <person name="Leese F."/>
            <person name="Lindquist E."/>
            <person name="Lyon B.R."/>
            <person name="Martin J."/>
            <person name="Mayer C."/>
            <person name="Parker M."/>
            <person name="Quesneville H."/>
            <person name="Raymond J."/>
            <person name="Uhlig C."/>
            <person name="Valentin K.U."/>
            <person name="Worden A.Z."/>
            <person name="Armbrust E.V."/>
            <person name="Bowler C."/>
            <person name="Green B."/>
            <person name="Moulton V."/>
            <person name="Van Oosterhout C."/>
            <person name="Grigoriev I."/>
        </authorList>
    </citation>
    <scope>NUCLEOTIDE SEQUENCE [LARGE SCALE GENOMIC DNA]</scope>
    <source>
        <strain evidence="3 4">CCMP1102</strain>
    </source>
</reference>
<evidence type="ECO:0000256" key="1">
    <source>
        <dbReference type="SAM" id="MobiDB-lite"/>
    </source>
</evidence>
<feature type="compositionally biased region" description="Acidic residues" evidence="1">
    <location>
        <begin position="271"/>
        <end position="290"/>
    </location>
</feature>
<proteinExistence type="predicted"/>
<dbReference type="EMBL" id="KV784355">
    <property type="protein sequence ID" value="OEU19611.1"/>
    <property type="molecule type" value="Genomic_DNA"/>
</dbReference>
<accession>A0A1E7FN69</accession>
<evidence type="ECO:0000313" key="3">
    <source>
        <dbReference type="EMBL" id="OEU19611.1"/>
    </source>
</evidence>
<protein>
    <submittedName>
        <fullName evidence="3">Uncharacterized protein</fullName>
    </submittedName>
</protein>
<keyword evidence="2" id="KW-0812">Transmembrane</keyword>
<feature type="transmembrane region" description="Helical" evidence="2">
    <location>
        <begin position="118"/>
        <end position="141"/>
    </location>
</feature>
<keyword evidence="2" id="KW-1133">Transmembrane helix</keyword>
<feature type="transmembrane region" description="Helical" evidence="2">
    <location>
        <begin position="49"/>
        <end position="71"/>
    </location>
</feature>
<dbReference type="AlphaFoldDB" id="A0A1E7FN69"/>